<reference evidence="1" key="1">
    <citation type="journal article" date="2020" name="Stud. Mycol.">
        <title>101 Dothideomycetes genomes: a test case for predicting lifestyles and emergence of pathogens.</title>
        <authorList>
            <person name="Haridas S."/>
            <person name="Albert R."/>
            <person name="Binder M."/>
            <person name="Bloem J."/>
            <person name="Labutti K."/>
            <person name="Salamov A."/>
            <person name="Andreopoulos B."/>
            <person name="Baker S."/>
            <person name="Barry K."/>
            <person name="Bills G."/>
            <person name="Bluhm B."/>
            <person name="Cannon C."/>
            <person name="Castanera R."/>
            <person name="Culley D."/>
            <person name="Daum C."/>
            <person name="Ezra D."/>
            <person name="Gonzalez J."/>
            <person name="Henrissat B."/>
            <person name="Kuo A."/>
            <person name="Liang C."/>
            <person name="Lipzen A."/>
            <person name="Lutzoni F."/>
            <person name="Magnuson J."/>
            <person name="Mondo S."/>
            <person name="Nolan M."/>
            <person name="Ohm R."/>
            <person name="Pangilinan J."/>
            <person name="Park H.-J."/>
            <person name="Ramirez L."/>
            <person name="Alfaro M."/>
            <person name="Sun H."/>
            <person name="Tritt A."/>
            <person name="Yoshinaga Y."/>
            <person name="Zwiers L.-H."/>
            <person name="Turgeon B."/>
            <person name="Goodwin S."/>
            <person name="Spatafora J."/>
            <person name="Crous P."/>
            <person name="Grigoriev I."/>
        </authorList>
    </citation>
    <scope>NUCLEOTIDE SEQUENCE</scope>
    <source>
        <strain evidence="1">CBS 525.71</strain>
    </source>
</reference>
<evidence type="ECO:0000313" key="2">
    <source>
        <dbReference type="Proteomes" id="UP000799754"/>
    </source>
</evidence>
<gene>
    <name evidence="1" type="ORF">BU25DRAFT_408156</name>
</gene>
<protein>
    <submittedName>
        <fullName evidence="1">Uncharacterized protein</fullName>
    </submittedName>
</protein>
<dbReference type="Proteomes" id="UP000799754">
    <property type="component" value="Unassembled WGS sequence"/>
</dbReference>
<dbReference type="EMBL" id="MU006706">
    <property type="protein sequence ID" value="KAF2630888.1"/>
    <property type="molecule type" value="Genomic_DNA"/>
</dbReference>
<organism evidence="1 2">
    <name type="scientific">Macroventuria anomochaeta</name>
    <dbReference type="NCBI Taxonomy" id="301207"/>
    <lineage>
        <taxon>Eukaryota</taxon>
        <taxon>Fungi</taxon>
        <taxon>Dikarya</taxon>
        <taxon>Ascomycota</taxon>
        <taxon>Pezizomycotina</taxon>
        <taxon>Dothideomycetes</taxon>
        <taxon>Pleosporomycetidae</taxon>
        <taxon>Pleosporales</taxon>
        <taxon>Pleosporineae</taxon>
        <taxon>Didymellaceae</taxon>
        <taxon>Macroventuria</taxon>
    </lineage>
</organism>
<evidence type="ECO:0000313" key="1">
    <source>
        <dbReference type="EMBL" id="KAF2630888.1"/>
    </source>
</evidence>
<name>A0ACB6SA19_9PLEO</name>
<keyword evidence="2" id="KW-1185">Reference proteome</keyword>
<comment type="caution">
    <text evidence="1">The sequence shown here is derived from an EMBL/GenBank/DDBJ whole genome shotgun (WGS) entry which is preliminary data.</text>
</comment>
<accession>A0ACB6SA19</accession>
<sequence>MDPVLFTPRLKLTLITHAERDSDELTWLHELRSNKQTTAWSIRPPSISIEDTEKVVGIYLPDTTPAAPPPGSNPPPTSGEECARKAYKMAFAVHEILPPAASNAVEPSTRFIGLVKLVSLSGDHLPIPPHLVISQEQEKDTLVVELAYSLLPLAWGKGYATEAITAVLNACRSSTAMHFWAPWRKVWMRVIVNGRNAASLNVMRKLKAIGVQEKGVYKWKGESIFIGGEWRTEEDLYIFGGYLKG</sequence>
<proteinExistence type="predicted"/>